<keyword evidence="1" id="KW-0732">Signal</keyword>
<proteinExistence type="predicted"/>
<dbReference type="AlphaFoldDB" id="I7ZJU0"/>
<evidence type="ECO:0000313" key="2">
    <source>
        <dbReference type="EMBL" id="EIT72002.1"/>
    </source>
</evidence>
<dbReference type="PANTHER" id="PTHR43737:SF1">
    <property type="entry name" value="DUF1501 DOMAIN-CONTAINING PROTEIN"/>
    <property type="match status" value="1"/>
</dbReference>
<evidence type="ECO:0000313" key="3">
    <source>
        <dbReference type="Proteomes" id="UP000003704"/>
    </source>
</evidence>
<dbReference type="STRING" id="1172194.WQQ_21390"/>
<protein>
    <recommendedName>
        <fullName evidence="4">DUF1501 domain-containing protein</fullName>
    </recommendedName>
</protein>
<reference evidence="2 3" key="1">
    <citation type="journal article" date="2012" name="J. Bacteriol.">
        <title>Genome Sequence of n-Alkane-Degrading Hydrocarboniphaga effusa Strain AP103T (ATCC BAA-332T).</title>
        <authorList>
            <person name="Chang H.K."/>
            <person name="Zylstra G.J."/>
            <person name="Chae J.C."/>
        </authorList>
    </citation>
    <scope>NUCLEOTIDE SEQUENCE [LARGE SCALE GENOMIC DNA]</scope>
    <source>
        <strain evidence="2 3">AP103</strain>
    </source>
</reference>
<dbReference type="PATRIC" id="fig|1172194.4.peg.2067"/>
<dbReference type="EMBL" id="AKGD01000001">
    <property type="protein sequence ID" value="EIT72002.1"/>
    <property type="molecule type" value="Genomic_DNA"/>
</dbReference>
<dbReference type="InterPro" id="IPR010869">
    <property type="entry name" value="DUF1501"/>
</dbReference>
<comment type="caution">
    <text evidence="2">The sequence shown here is derived from an EMBL/GenBank/DDBJ whole genome shotgun (WGS) entry which is preliminary data.</text>
</comment>
<name>I7ZJU0_9GAMM</name>
<dbReference type="OrthoDB" id="9779968at2"/>
<feature type="signal peptide" evidence="1">
    <location>
        <begin position="1"/>
        <end position="43"/>
    </location>
</feature>
<organism evidence="2 3">
    <name type="scientific">Hydrocarboniphaga effusa AP103</name>
    <dbReference type="NCBI Taxonomy" id="1172194"/>
    <lineage>
        <taxon>Bacteria</taxon>
        <taxon>Pseudomonadati</taxon>
        <taxon>Pseudomonadota</taxon>
        <taxon>Gammaproteobacteria</taxon>
        <taxon>Nevskiales</taxon>
        <taxon>Nevskiaceae</taxon>
        <taxon>Hydrocarboniphaga</taxon>
    </lineage>
</organism>
<dbReference type="InterPro" id="IPR006311">
    <property type="entry name" value="TAT_signal"/>
</dbReference>
<accession>I7ZJU0</accession>
<dbReference type="PANTHER" id="PTHR43737">
    <property type="entry name" value="BLL7424 PROTEIN"/>
    <property type="match status" value="1"/>
</dbReference>
<evidence type="ECO:0008006" key="4">
    <source>
        <dbReference type="Google" id="ProtNLM"/>
    </source>
</evidence>
<dbReference type="Pfam" id="PF07394">
    <property type="entry name" value="DUF1501"/>
    <property type="match status" value="1"/>
</dbReference>
<feature type="chain" id="PRO_5003713019" description="DUF1501 domain-containing protein" evidence="1">
    <location>
        <begin position="44"/>
        <end position="454"/>
    </location>
</feature>
<keyword evidence="3" id="KW-1185">Reference proteome</keyword>
<gene>
    <name evidence="2" type="ORF">WQQ_21390</name>
</gene>
<sequence length="454" mass="48497">MSPFKPWTRRDLLRCGLSAAAGLTTPRAMLGLLGAASATAAHAAFTDYKALVCIFLHGGNDGYNLLVPYDSTRYNRYKAARTNLALARSELLPLAPPLLSFDLYGLHPAMPELQKLYNNDRLAFIINAGTLLAPVTKDEVLAGRNLPPRLYSHNDQQDCWVSSQPDATLRQGWGGRLADLLGSANANSRVSMNISLAGNNLFQTGATSVPYSMSAGGVPSFRALTNASARTALYRQLLAQAEAAQAFERTSSRLVSRSIDLGMEISTALAGVPEPGTEFPADNGLASQLKMVARMIAAREALGLSRQVFYVTIGGFDLHDNQLDAHPALLARLSQAMSAFYSATVELGVADAVTTFTASDFGRTTTSNGDGSDHAWGSIHCALGGAVKGGRIYGDYPDLTLNGPQDVGEGRIIPTTSVEQYGATMLRWFGASESEIDVIFPHLSRFATRGLGFV</sequence>
<dbReference type="PROSITE" id="PS51318">
    <property type="entry name" value="TAT"/>
    <property type="match status" value="1"/>
</dbReference>
<dbReference type="RefSeq" id="WP_007185086.1">
    <property type="nucleotide sequence ID" value="NZ_AKGD01000001.1"/>
</dbReference>
<dbReference type="Proteomes" id="UP000003704">
    <property type="component" value="Unassembled WGS sequence"/>
</dbReference>
<evidence type="ECO:0000256" key="1">
    <source>
        <dbReference type="SAM" id="SignalP"/>
    </source>
</evidence>